<keyword evidence="8" id="KW-1185">Reference proteome</keyword>
<dbReference type="GO" id="GO:0046872">
    <property type="term" value="F:metal ion binding"/>
    <property type="evidence" value="ECO:0007669"/>
    <property type="project" value="UniProtKB-KW"/>
</dbReference>
<dbReference type="AlphaFoldDB" id="A0A2U9ILB3"/>
<dbReference type="InterPro" id="IPR036922">
    <property type="entry name" value="Rieske_2Fe-2S_sf"/>
</dbReference>
<reference evidence="7 8" key="1">
    <citation type="submission" date="2018-05" db="EMBL/GenBank/DDBJ databases">
        <title>Complete Genome Sequences of Extremely Thermoacidophilic, Metal-Mobilizing Type-Strain Members of the Archaeal Family Sulfolobaceae: Acidianus brierleyi DSM-1651T, Acidianus sulfidivorans DSM-18786T, Metallosphaera hakonensis DSM-7519T, and Metallosphaera prunae DSM-10039T.</title>
        <authorList>
            <person name="Counts J.A."/>
            <person name="Kelly R.M."/>
        </authorList>
    </citation>
    <scope>NUCLEOTIDE SEQUENCE [LARGE SCALE GENOMIC DNA]</scope>
    <source>
        <strain evidence="7 8">JP7</strain>
    </source>
</reference>
<dbReference type="PROSITE" id="PS51296">
    <property type="entry name" value="RIESKE"/>
    <property type="match status" value="1"/>
</dbReference>
<dbReference type="Gene3D" id="2.102.10.10">
    <property type="entry name" value="Rieske [2Fe-2S] iron-sulphur domain"/>
    <property type="match status" value="1"/>
</dbReference>
<keyword evidence="1" id="KW-0001">2Fe-2S</keyword>
<name>A0A2U9ILB3_9CREN</name>
<dbReference type="InterPro" id="IPR014067">
    <property type="entry name" value="AioB/IdrB_ssu"/>
</dbReference>
<gene>
    <name evidence="7" type="ORF">DFR86_03910</name>
</gene>
<dbReference type="Pfam" id="PF00355">
    <property type="entry name" value="Rieske"/>
    <property type="match status" value="1"/>
</dbReference>
<evidence type="ECO:0000313" key="7">
    <source>
        <dbReference type="EMBL" id="AWR96785.1"/>
    </source>
</evidence>
<evidence type="ECO:0000256" key="2">
    <source>
        <dbReference type="ARBA" id="ARBA00022723"/>
    </source>
</evidence>
<dbReference type="SUPFAM" id="SSF50022">
    <property type="entry name" value="ISP domain"/>
    <property type="match status" value="1"/>
</dbReference>
<feature type="transmembrane region" description="Helical" evidence="5">
    <location>
        <begin position="21"/>
        <end position="45"/>
    </location>
</feature>
<evidence type="ECO:0000256" key="4">
    <source>
        <dbReference type="ARBA" id="ARBA00023014"/>
    </source>
</evidence>
<dbReference type="KEGG" id="asul:DFR86_03910"/>
<evidence type="ECO:0000256" key="5">
    <source>
        <dbReference type="SAM" id="Phobius"/>
    </source>
</evidence>
<feature type="domain" description="Rieske" evidence="6">
    <location>
        <begin position="88"/>
        <end position="194"/>
    </location>
</feature>
<evidence type="ECO:0000259" key="6">
    <source>
        <dbReference type="PROSITE" id="PS51296"/>
    </source>
</evidence>
<keyword evidence="2" id="KW-0479">Metal-binding</keyword>
<keyword evidence="5" id="KW-1133">Transmembrane helix</keyword>
<dbReference type="NCBIfam" id="TIGR02694">
    <property type="entry name" value="arsenite_ox_S"/>
    <property type="match status" value="1"/>
</dbReference>
<keyword evidence="5" id="KW-0812">Transmembrane</keyword>
<sequence>MIIMADKGEGKKKDQVDSNRRAIVVGVAGAIAGIAAGTIIGGNLFPKTITHEITEVQPEVKEVQVTKTVTTTVTKTVTKPVPEVYPKVKIANYSQLSVGKPLFTTYMNYPIVVVRTGQPSMNGVGPNNDVVAFSNVCAHMGYQPLVYDPNTACLICPEHFSQYDVTKGGMQVMGHPNQYLAQVYLEYDESTGDIYAIGFNRLVYGAYNNVLQGVSSSSSSSSS</sequence>
<dbReference type="InterPro" id="IPR017941">
    <property type="entry name" value="Rieske_2Fe-2S"/>
</dbReference>
<keyword evidence="5" id="KW-0472">Membrane</keyword>
<keyword evidence="3" id="KW-0408">Iron</keyword>
<proteinExistence type="predicted"/>
<dbReference type="EMBL" id="CP029288">
    <property type="protein sequence ID" value="AWR96785.1"/>
    <property type="molecule type" value="Genomic_DNA"/>
</dbReference>
<evidence type="ECO:0000256" key="3">
    <source>
        <dbReference type="ARBA" id="ARBA00023004"/>
    </source>
</evidence>
<keyword evidence="4" id="KW-0411">Iron-sulfur</keyword>
<evidence type="ECO:0000256" key="1">
    <source>
        <dbReference type="ARBA" id="ARBA00022714"/>
    </source>
</evidence>
<organism evidence="7 8">
    <name type="scientific">Acidianus sulfidivorans JP7</name>
    <dbReference type="NCBI Taxonomy" id="619593"/>
    <lineage>
        <taxon>Archaea</taxon>
        <taxon>Thermoproteota</taxon>
        <taxon>Thermoprotei</taxon>
        <taxon>Sulfolobales</taxon>
        <taxon>Sulfolobaceae</taxon>
        <taxon>Acidianus</taxon>
    </lineage>
</organism>
<dbReference type="GO" id="GO:0051537">
    <property type="term" value="F:2 iron, 2 sulfur cluster binding"/>
    <property type="evidence" value="ECO:0007669"/>
    <property type="project" value="UniProtKB-KW"/>
</dbReference>
<accession>A0A2U9ILB3</accession>
<dbReference type="OrthoDB" id="5623at2157"/>
<protein>
    <submittedName>
        <fullName evidence="7">Arsenate reductase (Azurin) small subunit</fullName>
    </submittedName>
</protein>
<evidence type="ECO:0000313" key="8">
    <source>
        <dbReference type="Proteomes" id="UP000248410"/>
    </source>
</evidence>
<dbReference type="Proteomes" id="UP000248410">
    <property type="component" value="Chromosome"/>
</dbReference>